<accession>A0A7Y6IRI0</accession>
<gene>
    <name evidence="1" type="ORF">HT134_21770</name>
</gene>
<reference evidence="1 2" key="1">
    <citation type="submission" date="2020-06" db="EMBL/GenBank/DDBJ databases">
        <authorList>
            <person name="Chanama M."/>
        </authorList>
    </citation>
    <scope>NUCLEOTIDE SEQUENCE [LARGE SCALE GENOMIC DNA]</scope>
    <source>
        <strain evidence="1 2">TBRC6557</strain>
    </source>
</reference>
<sequence>MPERKHPRPAGTRAIAERLKLHRHHVRADGRDYTVITLRPGTRARFSTNHHHQTWHILSDPHGALLLSRLLWGLSFQRRPGTVVLLDRRFIGPNPFDADPGDPIALVPALLTHLPARTARALSRRVTEPGSQSGTVLWRTWGLAAAVEAWHGRYADPDWSRTSRARDDERAADVRHLGGVLSLRAAPSLLRRWAVYTATMGEDVWHGMSYTELDSTGGWRTCRGEGEVQTFLDYHRRVSVARVSRREVLASGDAPAEPADLRPLVWARNDAVLSRRLPGETRPTRAGPVGRSRR</sequence>
<dbReference type="Proteomes" id="UP000546126">
    <property type="component" value="Unassembled WGS sequence"/>
</dbReference>
<protein>
    <submittedName>
        <fullName evidence="1">Uncharacterized protein</fullName>
    </submittedName>
</protein>
<proteinExistence type="predicted"/>
<organism evidence="1 2">
    <name type="scientific">Nonomuraea rhodomycinica</name>
    <dbReference type="NCBI Taxonomy" id="1712872"/>
    <lineage>
        <taxon>Bacteria</taxon>
        <taxon>Bacillati</taxon>
        <taxon>Actinomycetota</taxon>
        <taxon>Actinomycetes</taxon>
        <taxon>Streptosporangiales</taxon>
        <taxon>Streptosporangiaceae</taxon>
        <taxon>Nonomuraea</taxon>
    </lineage>
</organism>
<evidence type="ECO:0000313" key="2">
    <source>
        <dbReference type="Proteomes" id="UP000546126"/>
    </source>
</evidence>
<dbReference type="RefSeq" id="WP_175602305.1">
    <property type="nucleotide sequence ID" value="NZ_JABWGO010000005.1"/>
</dbReference>
<comment type="caution">
    <text evidence="1">The sequence shown here is derived from an EMBL/GenBank/DDBJ whole genome shotgun (WGS) entry which is preliminary data.</text>
</comment>
<keyword evidence="2" id="KW-1185">Reference proteome</keyword>
<evidence type="ECO:0000313" key="1">
    <source>
        <dbReference type="EMBL" id="NUW42748.1"/>
    </source>
</evidence>
<name>A0A7Y6IRI0_9ACTN</name>
<dbReference type="EMBL" id="JABWGO010000005">
    <property type="protein sequence ID" value="NUW42748.1"/>
    <property type="molecule type" value="Genomic_DNA"/>
</dbReference>
<dbReference type="AlphaFoldDB" id="A0A7Y6IRI0"/>